<reference evidence="1 2" key="1">
    <citation type="submission" date="2024-08" db="EMBL/GenBank/DDBJ databases">
        <title>Mycobacterium servetensis sp. nov., a novel rapid-growing mycobacterial species recovered from a human patient in Zaragoza, Spain.</title>
        <authorList>
            <person name="Tristancho-Baro A.I."/>
            <person name="Buenestado-Serrano S."/>
            <person name="Garcia De Viedma D."/>
            <person name="Milagro-Beamonte A."/>
            <person name="Burillo N."/>
            <person name="Sanz S."/>
            <person name="Lopez-Calleja A.I."/>
            <person name="Penas-Utrilla D."/>
            <person name="Guardingo M."/>
            <person name="Garcia M.J."/>
            <person name="Vinuelas-Bayon J."/>
        </authorList>
    </citation>
    <scope>NUCLEOTIDE SEQUENCE [LARGE SCALE GENOMIC DNA]</scope>
    <source>
        <strain evidence="2">HUMS_12744610</strain>
    </source>
</reference>
<sequence>MITGGWPTLSGVEASDFAYFGALAGYLGRMRPNAESALQKLAEDVQRPGGVSWEGAAGDAAAGRAAADLVHARESLTMRIVANVNEGRSDVPGGGQKGVITMYPLEGGSGVLLLGKDWTWTPPWVNKNVPIN</sequence>
<comment type="caution">
    <text evidence="1">The sequence shown here is derived from an EMBL/GenBank/DDBJ whole genome shotgun (WGS) entry which is preliminary data.</text>
</comment>
<proteinExistence type="predicted"/>
<name>A0ABV4C5X7_9MYCO</name>
<dbReference type="Proteomes" id="UP001564760">
    <property type="component" value="Unassembled WGS sequence"/>
</dbReference>
<dbReference type="RefSeq" id="WP_369739260.1">
    <property type="nucleotide sequence ID" value="NZ_JBGEDP010000001.1"/>
</dbReference>
<keyword evidence="2" id="KW-1185">Reference proteome</keyword>
<organism evidence="1 2">
    <name type="scientific">Mycobacterium servetii</name>
    <dbReference type="NCBI Taxonomy" id="3237418"/>
    <lineage>
        <taxon>Bacteria</taxon>
        <taxon>Bacillati</taxon>
        <taxon>Actinomycetota</taxon>
        <taxon>Actinomycetes</taxon>
        <taxon>Mycobacteriales</taxon>
        <taxon>Mycobacteriaceae</taxon>
        <taxon>Mycobacterium</taxon>
    </lineage>
</organism>
<evidence type="ECO:0000313" key="1">
    <source>
        <dbReference type="EMBL" id="MEY8016906.1"/>
    </source>
</evidence>
<protein>
    <submittedName>
        <fullName evidence="1">Uncharacterized protein</fullName>
    </submittedName>
</protein>
<gene>
    <name evidence="1" type="ORF">AB8998_18855</name>
</gene>
<accession>A0ABV4C5X7</accession>
<dbReference type="EMBL" id="JBGEDP010000001">
    <property type="protein sequence ID" value="MEY8016906.1"/>
    <property type="molecule type" value="Genomic_DNA"/>
</dbReference>
<evidence type="ECO:0000313" key="2">
    <source>
        <dbReference type="Proteomes" id="UP001564760"/>
    </source>
</evidence>